<evidence type="ECO:0000313" key="5">
    <source>
        <dbReference type="EMBL" id="KAK2653076.1"/>
    </source>
</evidence>
<dbReference type="Proteomes" id="UP001280121">
    <property type="component" value="Unassembled WGS sequence"/>
</dbReference>
<evidence type="ECO:0000256" key="2">
    <source>
        <dbReference type="ARBA" id="ARBA00022670"/>
    </source>
</evidence>
<sequence length="102" mass="11705">MRGDVHTPLLYFVPSMLHQAGFHTTRPAGLEKFEKTSKPFSVSVVSEKRIPQQKKSANCVPHTLRLIEYLLADKKDFDWSEDDMGIIQEKMTVEIFANSRPI</sequence>
<keyword evidence="3" id="KW-0378">Hydrolase</keyword>
<dbReference type="SUPFAM" id="SSF54001">
    <property type="entry name" value="Cysteine proteinases"/>
    <property type="match status" value="1"/>
</dbReference>
<dbReference type="AlphaFoldDB" id="A0AAD9X5H3"/>
<evidence type="ECO:0000259" key="4">
    <source>
        <dbReference type="Pfam" id="PF02902"/>
    </source>
</evidence>
<accession>A0AAD9X5H3</accession>
<organism evidence="5 6">
    <name type="scientific">Dipteronia dyeriana</name>
    <dbReference type="NCBI Taxonomy" id="168575"/>
    <lineage>
        <taxon>Eukaryota</taxon>
        <taxon>Viridiplantae</taxon>
        <taxon>Streptophyta</taxon>
        <taxon>Embryophyta</taxon>
        <taxon>Tracheophyta</taxon>
        <taxon>Spermatophyta</taxon>
        <taxon>Magnoliopsida</taxon>
        <taxon>eudicotyledons</taxon>
        <taxon>Gunneridae</taxon>
        <taxon>Pentapetalae</taxon>
        <taxon>rosids</taxon>
        <taxon>malvids</taxon>
        <taxon>Sapindales</taxon>
        <taxon>Sapindaceae</taxon>
        <taxon>Hippocastanoideae</taxon>
        <taxon>Acereae</taxon>
        <taxon>Dipteronia</taxon>
    </lineage>
</organism>
<keyword evidence="2" id="KW-0645">Protease</keyword>
<feature type="domain" description="Ubiquitin-like protease family profile" evidence="4">
    <location>
        <begin position="38"/>
        <end position="97"/>
    </location>
</feature>
<dbReference type="InterPro" id="IPR038765">
    <property type="entry name" value="Papain-like_cys_pep_sf"/>
</dbReference>
<keyword evidence="6" id="KW-1185">Reference proteome</keyword>
<comment type="similarity">
    <text evidence="1">Belongs to the peptidase C48 family.</text>
</comment>
<evidence type="ECO:0000256" key="3">
    <source>
        <dbReference type="ARBA" id="ARBA00022801"/>
    </source>
</evidence>
<evidence type="ECO:0000256" key="1">
    <source>
        <dbReference type="ARBA" id="ARBA00005234"/>
    </source>
</evidence>
<dbReference type="GO" id="GO:0008234">
    <property type="term" value="F:cysteine-type peptidase activity"/>
    <property type="evidence" value="ECO:0007669"/>
    <property type="project" value="InterPro"/>
</dbReference>
<dbReference type="GO" id="GO:0006508">
    <property type="term" value="P:proteolysis"/>
    <property type="evidence" value="ECO:0007669"/>
    <property type="project" value="UniProtKB-KW"/>
</dbReference>
<gene>
    <name evidence="5" type="ORF">Ddye_012932</name>
</gene>
<dbReference type="EMBL" id="JANJYI010000004">
    <property type="protein sequence ID" value="KAK2653076.1"/>
    <property type="molecule type" value="Genomic_DNA"/>
</dbReference>
<comment type="caution">
    <text evidence="5">The sequence shown here is derived from an EMBL/GenBank/DDBJ whole genome shotgun (WGS) entry which is preliminary data.</text>
</comment>
<dbReference type="InterPro" id="IPR003653">
    <property type="entry name" value="Peptidase_C48_C"/>
</dbReference>
<name>A0AAD9X5H3_9ROSI</name>
<dbReference type="Gene3D" id="3.40.395.10">
    <property type="entry name" value="Adenoviral Proteinase, Chain A"/>
    <property type="match status" value="1"/>
</dbReference>
<proteinExistence type="inferred from homology"/>
<protein>
    <recommendedName>
        <fullName evidence="4">Ubiquitin-like protease family profile domain-containing protein</fullName>
    </recommendedName>
</protein>
<reference evidence="5" key="1">
    <citation type="journal article" date="2023" name="Plant J.">
        <title>Genome sequences and population genomics provide insights into the demographic history, inbreeding, and mutation load of two 'living fossil' tree species of Dipteronia.</title>
        <authorList>
            <person name="Feng Y."/>
            <person name="Comes H.P."/>
            <person name="Chen J."/>
            <person name="Zhu S."/>
            <person name="Lu R."/>
            <person name="Zhang X."/>
            <person name="Li P."/>
            <person name="Qiu J."/>
            <person name="Olsen K.M."/>
            <person name="Qiu Y."/>
        </authorList>
    </citation>
    <scope>NUCLEOTIDE SEQUENCE</scope>
    <source>
        <strain evidence="5">KIB01</strain>
    </source>
</reference>
<dbReference type="Pfam" id="PF02902">
    <property type="entry name" value="Peptidase_C48"/>
    <property type="match status" value="1"/>
</dbReference>
<evidence type="ECO:0000313" key="6">
    <source>
        <dbReference type="Proteomes" id="UP001280121"/>
    </source>
</evidence>